<keyword evidence="4" id="KW-1185">Reference proteome</keyword>
<sequence>MRTIIAIAIMNLAEAFLSCADVCKSQGQTAGHLACFCSHENTVRRNTFNKRHTGEALIVDDSPIFYEPLELSPYSVSFLERPFYLLNPTSSLSQNQKNLKFKKLKRSNNPNQFDFANSNPIRKSKGMPQTLISSTEIVPLYLDIDVNTNDMQRSSDLITKDIENVEELENNLMDCINLHILIDLEKDDKYIINSKYIKKDQVKKYLGLSDSELMVEIRNKCAQPNQIIETNLKDIKKILTKKSLGERRYKEKETNANNENGSHIREHPMVPSTRSENVKSSPNSFNNEEKKGLYDAIIDQYNQNGIIPVPDDQLVKLLLNKTDQPLKTTEYGEEDNNVITTSSISPVEEIHNLSHTNSSHFSGNIILDYNNTQINITNELSTSSANGNSDFFIPQDTKEKVLDFSNELHNKTFLMLKESSNETIFQNTNQHLDPDSKIPNLNKMSSIQPIGELTSSNDSPYSTSTENYFDLGTKQNIDADSDSNVQNLVADLGYVESQKKSPNLNNGKSEIKVKTSKNNFQNLESTQSSSTPKVILDSNTLRDSVQNDTRSMGLEKLFANDQVTSSTDEYITRTKTDNFVTKLLIKPNNATQEKQENTENLSTTLPIITRLILEENDINITRVSSREFKNDSLISEIQGTETLPNNDFVGISKEILESTTDQNIFKINNQDVELANYNLMDNNEPERTTFPSEFDLNNQGILELPNNKFNDKNKEELKRTTDPVDYSDENKEILGNTTDRTILEINSSYGIALENNDTIGNNTKSPEIITVRINSGSNKQDVIGLENNDPLSGKTGTPENAPRRSDFSSKNGDIVGNLYLLFHEHSIPAKFVQNQDGEIKFGIDGKTLCDKIENKGLNDSLIISALCKCSKTDKCMENVFTEIS</sequence>
<evidence type="ECO:0000256" key="2">
    <source>
        <dbReference type="SAM" id="SignalP"/>
    </source>
</evidence>
<name>A0ABN8L829_CHISP</name>
<feature type="region of interest" description="Disordered" evidence="1">
    <location>
        <begin position="248"/>
        <end position="286"/>
    </location>
</feature>
<reference evidence="3" key="1">
    <citation type="submission" date="2021-12" db="EMBL/GenBank/DDBJ databases">
        <authorList>
            <person name="King R."/>
        </authorList>
    </citation>
    <scope>NUCLEOTIDE SEQUENCE</scope>
</reference>
<feature type="region of interest" description="Disordered" evidence="1">
    <location>
        <begin position="498"/>
        <end position="531"/>
    </location>
</feature>
<protein>
    <submittedName>
        <fullName evidence="3">Uncharacterized protein</fullName>
    </submittedName>
</protein>
<dbReference type="Proteomes" id="UP001153292">
    <property type="component" value="Chromosome 2"/>
</dbReference>
<evidence type="ECO:0000313" key="3">
    <source>
        <dbReference type="EMBL" id="CAH2985399.1"/>
    </source>
</evidence>
<keyword evidence="2" id="KW-0732">Signal</keyword>
<evidence type="ECO:0000256" key="1">
    <source>
        <dbReference type="SAM" id="MobiDB-lite"/>
    </source>
</evidence>
<feature type="compositionally biased region" description="Polar residues" evidence="1">
    <location>
        <begin position="516"/>
        <end position="531"/>
    </location>
</feature>
<feature type="region of interest" description="Disordered" evidence="1">
    <location>
        <begin position="780"/>
        <end position="809"/>
    </location>
</feature>
<feature type="compositionally biased region" description="Polar residues" evidence="1">
    <location>
        <begin position="272"/>
        <end position="286"/>
    </location>
</feature>
<accession>A0ABN8L829</accession>
<dbReference type="EMBL" id="OU963895">
    <property type="protein sequence ID" value="CAH2985399.1"/>
    <property type="molecule type" value="Genomic_DNA"/>
</dbReference>
<organism evidence="3 4">
    <name type="scientific">Chilo suppressalis</name>
    <name type="common">Asiatic rice borer moth</name>
    <dbReference type="NCBI Taxonomy" id="168631"/>
    <lineage>
        <taxon>Eukaryota</taxon>
        <taxon>Metazoa</taxon>
        <taxon>Ecdysozoa</taxon>
        <taxon>Arthropoda</taxon>
        <taxon>Hexapoda</taxon>
        <taxon>Insecta</taxon>
        <taxon>Pterygota</taxon>
        <taxon>Neoptera</taxon>
        <taxon>Endopterygota</taxon>
        <taxon>Lepidoptera</taxon>
        <taxon>Glossata</taxon>
        <taxon>Ditrysia</taxon>
        <taxon>Pyraloidea</taxon>
        <taxon>Crambidae</taxon>
        <taxon>Crambinae</taxon>
        <taxon>Chilo</taxon>
    </lineage>
</organism>
<gene>
    <name evidence="3" type="ORF">CHILSU_LOCUS5234</name>
</gene>
<feature type="signal peptide" evidence="2">
    <location>
        <begin position="1"/>
        <end position="15"/>
    </location>
</feature>
<evidence type="ECO:0000313" key="4">
    <source>
        <dbReference type="Proteomes" id="UP001153292"/>
    </source>
</evidence>
<feature type="chain" id="PRO_5046928211" evidence="2">
    <location>
        <begin position="16"/>
        <end position="884"/>
    </location>
</feature>
<proteinExistence type="predicted"/>